<dbReference type="GeneID" id="54304761"/>
<keyword evidence="2" id="KW-1185">Reference proteome</keyword>
<name>A0A6A6B6Q1_9PEZI</name>
<sequence length="93" mass="10419">MHGQARCVRVCLCVKEKRQTTPTLFAFLFLFTNGGSLLTGGKGKGKGMEKGKFNTKDGQEAPASYFQHPDERKGFTSYEAMTAVVYRKHIKQK</sequence>
<evidence type="ECO:0000313" key="1">
    <source>
        <dbReference type="EMBL" id="KAF2138471.1"/>
    </source>
</evidence>
<dbReference type="RefSeq" id="XP_033394184.1">
    <property type="nucleotide sequence ID" value="XM_033547254.1"/>
</dbReference>
<reference evidence="1" key="1">
    <citation type="journal article" date="2020" name="Stud. Mycol.">
        <title>101 Dothideomycetes genomes: a test case for predicting lifestyles and emergence of pathogens.</title>
        <authorList>
            <person name="Haridas S."/>
            <person name="Albert R."/>
            <person name="Binder M."/>
            <person name="Bloem J."/>
            <person name="Labutti K."/>
            <person name="Salamov A."/>
            <person name="Andreopoulos B."/>
            <person name="Baker S."/>
            <person name="Barry K."/>
            <person name="Bills G."/>
            <person name="Bluhm B."/>
            <person name="Cannon C."/>
            <person name="Castanera R."/>
            <person name="Culley D."/>
            <person name="Daum C."/>
            <person name="Ezra D."/>
            <person name="Gonzalez J."/>
            <person name="Henrissat B."/>
            <person name="Kuo A."/>
            <person name="Liang C."/>
            <person name="Lipzen A."/>
            <person name="Lutzoni F."/>
            <person name="Magnuson J."/>
            <person name="Mondo S."/>
            <person name="Nolan M."/>
            <person name="Ohm R."/>
            <person name="Pangilinan J."/>
            <person name="Park H.-J."/>
            <person name="Ramirez L."/>
            <person name="Alfaro M."/>
            <person name="Sun H."/>
            <person name="Tritt A."/>
            <person name="Yoshinaga Y."/>
            <person name="Zwiers L.-H."/>
            <person name="Turgeon B."/>
            <person name="Goodwin S."/>
            <person name="Spatafora J."/>
            <person name="Crous P."/>
            <person name="Grigoriev I."/>
        </authorList>
    </citation>
    <scope>NUCLEOTIDE SEQUENCE</scope>
    <source>
        <strain evidence="1">CBS 121167</strain>
    </source>
</reference>
<dbReference type="AlphaFoldDB" id="A0A6A6B6Q1"/>
<protein>
    <submittedName>
        <fullName evidence="1">Uncharacterized protein</fullName>
    </submittedName>
</protein>
<gene>
    <name evidence="1" type="ORF">K452DRAFT_87064</name>
</gene>
<dbReference type="EMBL" id="ML995496">
    <property type="protein sequence ID" value="KAF2138471.1"/>
    <property type="molecule type" value="Genomic_DNA"/>
</dbReference>
<proteinExistence type="predicted"/>
<dbReference type="Proteomes" id="UP000799438">
    <property type="component" value="Unassembled WGS sequence"/>
</dbReference>
<organism evidence="1 2">
    <name type="scientific">Aplosporella prunicola CBS 121167</name>
    <dbReference type="NCBI Taxonomy" id="1176127"/>
    <lineage>
        <taxon>Eukaryota</taxon>
        <taxon>Fungi</taxon>
        <taxon>Dikarya</taxon>
        <taxon>Ascomycota</taxon>
        <taxon>Pezizomycotina</taxon>
        <taxon>Dothideomycetes</taxon>
        <taxon>Dothideomycetes incertae sedis</taxon>
        <taxon>Botryosphaeriales</taxon>
        <taxon>Aplosporellaceae</taxon>
        <taxon>Aplosporella</taxon>
    </lineage>
</organism>
<accession>A0A6A6B6Q1</accession>
<evidence type="ECO:0000313" key="2">
    <source>
        <dbReference type="Proteomes" id="UP000799438"/>
    </source>
</evidence>